<dbReference type="Proteomes" id="UP000663870">
    <property type="component" value="Unassembled WGS sequence"/>
</dbReference>
<reference evidence="1" key="1">
    <citation type="submission" date="2021-02" db="EMBL/GenBank/DDBJ databases">
        <authorList>
            <person name="Nowell W R."/>
        </authorList>
    </citation>
    <scope>NUCLEOTIDE SEQUENCE</scope>
</reference>
<name>A0A813Y9X2_9BILA</name>
<keyword evidence="2" id="KW-1185">Reference proteome</keyword>
<dbReference type="EMBL" id="CAJNOL010000142">
    <property type="protein sequence ID" value="CAF0881193.1"/>
    <property type="molecule type" value="Genomic_DNA"/>
</dbReference>
<evidence type="ECO:0000313" key="1">
    <source>
        <dbReference type="EMBL" id="CAF0881193.1"/>
    </source>
</evidence>
<dbReference type="AlphaFoldDB" id="A0A813Y9X2"/>
<protein>
    <submittedName>
        <fullName evidence="1">Uncharacterized protein</fullName>
    </submittedName>
</protein>
<gene>
    <name evidence="1" type="ORF">JXQ802_LOCUS8160</name>
</gene>
<proteinExistence type="predicted"/>
<organism evidence="1 2">
    <name type="scientific">Rotaria sordida</name>
    <dbReference type="NCBI Taxonomy" id="392033"/>
    <lineage>
        <taxon>Eukaryota</taxon>
        <taxon>Metazoa</taxon>
        <taxon>Spiralia</taxon>
        <taxon>Gnathifera</taxon>
        <taxon>Rotifera</taxon>
        <taxon>Eurotatoria</taxon>
        <taxon>Bdelloidea</taxon>
        <taxon>Philodinida</taxon>
        <taxon>Philodinidae</taxon>
        <taxon>Rotaria</taxon>
    </lineage>
</organism>
<accession>A0A813Y9X2</accession>
<sequence>MQLNLECLYEEFDSIYPIWKFHLNKNRLIMSTTTVCSFCEERPYDLICTCGDKFDFDCIHQHIEYLGTEIDHNSQVTSDKLYHLNALQESANGNENVNTAQTIIDNWKRKRMQDIDDIAEKALNEVEQRKNTLKDVPLIQENFSKICSSLHQPAHSNLNALIDLQHQIQHMIENYENLPTLIQDDTSLDTSLQIKLNPSISHTNNQELRTIDIEPQQFVPNDPIISDTNRLRSPELTNQLTNGTHTVELTNGTHTYELPNEVYTNGLPNDVHTNELPNDVHTNELPNEVYINELRDEVHTNELPNEIHTKELTSVTYTNDSINDNTNHDEFDAGQTRQIQRINPILISVNNDRYVGAICCHNNQLIYNDYDRITRSSRLTFIPDINDLTTKQFINWYQPDASFGSSDNEWIQDITYSNKLSAYLILNRARLRLLKDNTNDLIEFQTFFNRTMKRLSCSDTHIYLVVAPSTITYYGDEIILMNYNKEEQICKTFRDILPSRMNRGAGSLVGEISDLTVISNEQIAIGYRFERRREVGICLLKVLNDGREWSCFKQLLLDDCWHNELPYTPRVDWCAKLNAIILIEHMTGHLIMIDKDGQVTGECRFMHVENHRESPINLSVTNNLLCARFESSIAIHKIIS</sequence>
<comment type="caution">
    <text evidence="1">The sequence shown here is derived from an EMBL/GenBank/DDBJ whole genome shotgun (WGS) entry which is preliminary data.</text>
</comment>
<evidence type="ECO:0000313" key="2">
    <source>
        <dbReference type="Proteomes" id="UP000663870"/>
    </source>
</evidence>